<reference evidence="3 4" key="1">
    <citation type="submission" date="2021-02" db="EMBL/GenBank/DDBJ databases">
        <title>Actinophytocola xerophila sp. nov., isolated from soil of cotton cropping field.</title>
        <authorList>
            <person name="Huang R."/>
            <person name="Chen X."/>
            <person name="Ge X."/>
            <person name="Liu W."/>
        </authorList>
    </citation>
    <scope>NUCLEOTIDE SEQUENCE [LARGE SCALE GENOMIC DNA]</scope>
    <source>
        <strain evidence="3 4">S1-96</strain>
    </source>
</reference>
<name>A0ABT2J7Y3_9PSEU</name>
<feature type="region of interest" description="Disordered" evidence="1">
    <location>
        <begin position="201"/>
        <end position="238"/>
    </location>
</feature>
<evidence type="ECO:0000313" key="4">
    <source>
        <dbReference type="Proteomes" id="UP001156441"/>
    </source>
</evidence>
<keyword evidence="2" id="KW-1133">Transmembrane helix</keyword>
<evidence type="ECO:0000256" key="2">
    <source>
        <dbReference type="SAM" id="Phobius"/>
    </source>
</evidence>
<proteinExistence type="predicted"/>
<comment type="caution">
    <text evidence="3">The sequence shown here is derived from an EMBL/GenBank/DDBJ whole genome shotgun (WGS) entry which is preliminary data.</text>
</comment>
<keyword evidence="4" id="KW-1185">Reference proteome</keyword>
<evidence type="ECO:0000256" key="1">
    <source>
        <dbReference type="SAM" id="MobiDB-lite"/>
    </source>
</evidence>
<keyword evidence="2" id="KW-0812">Transmembrane</keyword>
<sequence length="238" mass="24757">MTYPPQQPGPYGQQGPWGQPQGQPPYQQPPSQTPPWLANGPEGFPSFDQEPKKSRTGLIVTLVVVGLLVLGGGGFGVWMLMSNEDDSGGGGGDGGGDARTAAEAYVRELEKTVNTDLADIDLGPMEAVTCADDFERMEREIGDAKDAGQTGPSGTIEVGMEDFQSTENEGSFTLTQTVDGEPGADTDMTLAKEDGAWKVCGLYGSTPPPSEGSEDTEASEGASPDEDTSGIPNPIPTG</sequence>
<dbReference type="SUPFAM" id="SSF81995">
    <property type="entry name" value="beta-sandwich domain of Sec23/24"/>
    <property type="match status" value="1"/>
</dbReference>
<dbReference type="RefSeq" id="WP_260190962.1">
    <property type="nucleotide sequence ID" value="NZ_JAFFZE010000009.1"/>
</dbReference>
<feature type="compositionally biased region" description="Pro residues" evidence="1">
    <location>
        <begin position="22"/>
        <end position="33"/>
    </location>
</feature>
<feature type="compositionally biased region" description="Acidic residues" evidence="1">
    <location>
        <begin position="212"/>
        <end position="228"/>
    </location>
</feature>
<keyword evidence="2" id="KW-0472">Membrane</keyword>
<feature type="transmembrane region" description="Helical" evidence="2">
    <location>
        <begin position="58"/>
        <end position="81"/>
    </location>
</feature>
<feature type="compositionally biased region" description="Low complexity" evidence="1">
    <location>
        <begin position="9"/>
        <end position="21"/>
    </location>
</feature>
<dbReference type="Proteomes" id="UP001156441">
    <property type="component" value="Unassembled WGS sequence"/>
</dbReference>
<organism evidence="3 4">
    <name type="scientific">Actinophytocola gossypii</name>
    <dbReference type="NCBI Taxonomy" id="2812003"/>
    <lineage>
        <taxon>Bacteria</taxon>
        <taxon>Bacillati</taxon>
        <taxon>Actinomycetota</taxon>
        <taxon>Actinomycetes</taxon>
        <taxon>Pseudonocardiales</taxon>
        <taxon>Pseudonocardiaceae</taxon>
    </lineage>
</organism>
<dbReference type="EMBL" id="JAFFZE010000009">
    <property type="protein sequence ID" value="MCT2583600.1"/>
    <property type="molecule type" value="Genomic_DNA"/>
</dbReference>
<accession>A0ABT2J7Y3</accession>
<evidence type="ECO:0008006" key="5">
    <source>
        <dbReference type="Google" id="ProtNLM"/>
    </source>
</evidence>
<feature type="region of interest" description="Disordered" evidence="1">
    <location>
        <begin position="1"/>
        <end position="50"/>
    </location>
</feature>
<protein>
    <recommendedName>
        <fullName evidence="5">DUF4878 domain-containing protein</fullName>
    </recommendedName>
</protein>
<evidence type="ECO:0000313" key="3">
    <source>
        <dbReference type="EMBL" id="MCT2583600.1"/>
    </source>
</evidence>
<gene>
    <name evidence="3" type="ORF">JT362_10775</name>
</gene>